<feature type="domain" description="Plant heme peroxidase family profile" evidence="22">
    <location>
        <begin position="334"/>
        <end position="624"/>
    </location>
</feature>
<dbReference type="FunFam" id="1.10.420.10:FF:000007">
    <property type="entry name" value="Peroxidase"/>
    <property type="match status" value="1"/>
</dbReference>
<feature type="binding site" evidence="18">
    <location>
        <position position="65"/>
    </location>
    <ligand>
        <name>Ca(2+)</name>
        <dbReference type="ChEBI" id="CHEBI:29108"/>
        <label>1</label>
    </ligand>
</feature>
<feature type="binding site" description="axial binding residue" evidence="18">
    <location>
        <position position="183"/>
    </location>
    <ligand>
        <name>heme b</name>
        <dbReference type="ChEBI" id="CHEBI:60344"/>
    </ligand>
    <ligandPart>
        <name>Fe</name>
        <dbReference type="ChEBI" id="CHEBI:18248"/>
    </ligandPart>
</feature>
<accession>A0AAD9TLM7</accession>
<dbReference type="InterPro" id="IPR033905">
    <property type="entry name" value="Secretory_peroxidase"/>
</dbReference>
<evidence type="ECO:0000256" key="13">
    <source>
        <dbReference type="ARBA" id="ARBA00023157"/>
    </source>
</evidence>
<dbReference type="InterPro" id="IPR010255">
    <property type="entry name" value="Haem_peroxidase_sf"/>
</dbReference>
<dbReference type="GO" id="GO:0006979">
    <property type="term" value="P:response to oxidative stress"/>
    <property type="evidence" value="ECO:0007669"/>
    <property type="project" value="InterPro"/>
</dbReference>
<dbReference type="InterPro" id="IPR019793">
    <property type="entry name" value="Peroxidases_heam-ligand_BS"/>
</dbReference>
<feature type="binding site" evidence="18">
    <location>
        <position position="60"/>
    </location>
    <ligand>
        <name>Ca(2+)</name>
        <dbReference type="ChEBI" id="CHEBI:29108"/>
        <label>1</label>
    </ligand>
</feature>
<dbReference type="CDD" id="cd00693">
    <property type="entry name" value="secretory_peroxidase"/>
    <property type="match status" value="2"/>
</dbReference>
<comment type="function">
    <text evidence="2">Removal of H(2)O(2), oxidation of toxic reductants, biosynthesis and degradation of lignin, suberization, auxin catabolism, response to environmental stresses such as wounding, pathogen attack and oxidative stress. These functions might be dependent on each isozyme/isoform in each plant tissue.</text>
</comment>
<evidence type="ECO:0000256" key="21">
    <source>
        <dbReference type="SAM" id="SignalP"/>
    </source>
</evidence>
<dbReference type="EMBL" id="JANJYI010000008">
    <property type="protein sequence ID" value="KAK2638364.1"/>
    <property type="molecule type" value="Genomic_DNA"/>
</dbReference>
<evidence type="ECO:0000256" key="3">
    <source>
        <dbReference type="ARBA" id="ARBA00006873"/>
    </source>
</evidence>
<protein>
    <recommendedName>
        <fullName evidence="4">peroxidase</fullName>
        <ecNumber evidence="4">1.11.1.7</ecNumber>
    </recommendedName>
</protein>
<keyword evidence="10 18" id="KW-0106">Calcium</keyword>
<feature type="disulfide bond" evidence="20">
    <location>
        <begin position="28"/>
        <end position="107"/>
    </location>
</feature>
<comment type="catalytic activity">
    <reaction evidence="1">
        <text>2 a phenolic donor + H2O2 = 2 a phenolic radical donor + 2 H2O</text>
        <dbReference type="Rhea" id="RHEA:56136"/>
        <dbReference type="ChEBI" id="CHEBI:15377"/>
        <dbReference type="ChEBI" id="CHEBI:16240"/>
        <dbReference type="ChEBI" id="CHEBI:139520"/>
        <dbReference type="ChEBI" id="CHEBI:139521"/>
        <dbReference type="EC" id="1.11.1.7"/>
    </reaction>
</comment>
<dbReference type="AlphaFoldDB" id="A0AAD9TLM7"/>
<feature type="disulfide bond" evidence="20">
    <location>
        <begin position="190"/>
        <end position="222"/>
    </location>
</feature>
<evidence type="ECO:0000259" key="22">
    <source>
        <dbReference type="PROSITE" id="PS50873"/>
    </source>
</evidence>
<dbReference type="FunFam" id="1.10.520.10:FF:000001">
    <property type="entry name" value="Peroxidase"/>
    <property type="match status" value="1"/>
</dbReference>
<sequence length="637" mass="69650">MKFSLLVFLFIFQVALADLRVGFYNSNCPRAESIILGVVQRHFSADKSITAALLRMHFHDCFVRGCDASILLDSTSGKQSEKESGPNLTVRGFELIDEAKKALEESCPSTVSCADIITLATRNAVFLAGGLNYAVPTGRRDGLVSNMDEVNLPGPTLTVPEALQSFTSKGLNVNDMTTLLGGHTVGVAHCSFFQDRLSNFQGTGAPDSSMDPTLVAKLRRICGTNGNDPTAFLDQNTSFAFDNEYYNQIRLRRGLMQIDQELASDKSTAGIVSGFASNPGGFQRSFANAMVKMGNIQVLVGNVGEIRQNCRHKMKGKLSFLVCLVFIFQVALADLRTGFYKDTCPRAESIIFSVVQRTFARDKSITPALVRMYFHDCFNAACDASILIDSTSAKPSEKAAVPNLTVRGFELIDMVKKALEEKCPSTVSCTDIIAVATRDAVALAGGLNYTVSTGRLDGLQSDPSKVNLPGTSISVFDALKMFKANQLNSIDAVALLGGHTVGVAHCRFFKDRLSSPDGSIDPSLFHQLRTQCLSGNTNNVDPTANLDQQTPFDFDNQYYKQINMSRGILLIDQRIAFDELTFGIVNDFALNPVKFQQSFANAMIKLGNLVSNVGEIRRNCRVFNQLQPQPQQQNLIF</sequence>
<feature type="disulfide bond" evidence="20">
    <location>
        <begin position="113"/>
        <end position="310"/>
    </location>
</feature>
<keyword evidence="15" id="KW-0376">Hydrogen peroxide</keyword>
<comment type="similarity">
    <text evidence="3">Belongs to the peroxidase family. Ascorbate peroxidase subfamily.</text>
</comment>
<dbReference type="PRINTS" id="PR00461">
    <property type="entry name" value="PLPEROXIDASE"/>
</dbReference>
<feature type="active site" description="Proton acceptor" evidence="16">
    <location>
        <position position="59"/>
    </location>
</feature>
<evidence type="ECO:0000256" key="4">
    <source>
        <dbReference type="ARBA" id="ARBA00012313"/>
    </source>
</evidence>
<dbReference type="PANTHER" id="PTHR31517">
    <property type="match status" value="1"/>
</dbReference>
<keyword evidence="6" id="KW-0575">Peroxidase</keyword>
<evidence type="ECO:0000256" key="19">
    <source>
        <dbReference type="PIRSR" id="PIRSR600823-4"/>
    </source>
</evidence>
<evidence type="ECO:0000313" key="24">
    <source>
        <dbReference type="Proteomes" id="UP001280121"/>
    </source>
</evidence>
<feature type="binding site" evidence="18">
    <location>
        <position position="69"/>
    </location>
    <ligand>
        <name>Ca(2+)</name>
        <dbReference type="ChEBI" id="CHEBI:29108"/>
        <label>1</label>
    </ligand>
</feature>
<keyword evidence="9 21" id="KW-0732">Signal</keyword>
<feature type="chain" id="PRO_5042283668" description="peroxidase" evidence="21">
    <location>
        <begin position="18"/>
        <end position="637"/>
    </location>
</feature>
<keyword evidence="24" id="KW-1185">Reference proteome</keyword>
<dbReference type="GO" id="GO:0020037">
    <property type="term" value="F:heme binding"/>
    <property type="evidence" value="ECO:0007669"/>
    <property type="project" value="InterPro"/>
</dbReference>
<gene>
    <name evidence="23" type="ORF">Ddye_026159</name>
</gene>
<evidence type="ECO:0000256" key="11">
    <source>
        <dbReference type="ARBA" id="ARBA00023002"/>
    </source>
</evidence>
<evidence type="ECO:0000256" key="2">
    <source>
        <dbReference type="ARBA" id="ARBA00002322"/>
    </source>
</evidence>
<feature type="disulfide bond" evidence="20">
    <location>
        <begin position="61"/>
        <end position="66"/>
    </location>
</feature>
<evidence type="ECO:0000256" key="6">
    <source>
        <dbReference type="ARBA" id="ARBA00022559"/>
    </source>
</evidence>
<evidence type="ECO:0000256" key="20">
    <source>
        <dbReference type="PIRSR" id="PIRSR600823-5"/>
    </source>
</evidence>
<keyword evidence="7" id="KW-0349">Heme</keyword>
<dbReference type="GO" id="GO:0046872">
    <property type="term" value="F:metal ion binding"/>
    <property type="evidence" value="ECO:0007669"/>
    <property type="project" value="UniProtKB-KW"/>
</dbReference>
<evidence type="ECO:0000256" key="17">
    <source>
        <dbReference type="PIRSR" id="PIRSR600823-2"/>
    </source>
</evidence>
<dbReference type="PROSITE" id="PS00436">
    <property type="entry name" value="PEROXIDASE_2"/>
    <property type="match status" value="2"/>
</dbReference>
<dbReference type="PRINTS" id="PR00458">
    <property type="entry name" value="PEROXIDASE"/>
</dbReference>
<evidence type="ECO:0000313" key="23">
    <source>
        <dbReference type="EMBL" id="KAK2638364.1"/>
    </source>
</evidence>
<dbReference type="Pfam" id="PF00141">
    <property type="entry name" value="peroxidase"/>
    <property type="match status" value="2"/>
</dbReference>
<comment type="cofactor">
    <cofactor evidence="18">
        <name>heme b</name>
        <dbReference type="ChEBI" id="CHEBI:60344"/>
    </cofactor>
    <text evidence="18">Binds 1 heme b (iron(II)-protoporphyrin IX) group per subunit.</text>
</comment>
<dbReference type="PROSITE" id="PS00435">
    <property type="entry name" value="PEROXIDASE_1"/>
    <property type="match status" value="2"/>
</dbReference>
<feature type="binding site" evidence="18">
    <location>
        <position position="81"/>
    </location>
    <ligand>
        <name>Ca(2+)</name>
        <dbReference type="ChEBI" id="CHEBI:29108"/>
        <label>1</label>
    </ligand>
</feature>
<evidence type="ECO:0000256" key="8">
    <source>
        <dbReference type="ARBA" id="ARBA00022723"/>
    </source>
</evidence>
<dbReference type="InterPro" id="IPR019794">
    <property type="entry name" value="Peroxidases_AS"/>
</dbReference>
<evidence type="ECO:0000256" key="10">
    <source>
        <dbReference type="ARBA" id="ARBA00022837"/>
    </source>
</evidence>
<feature type="binding site" evidence="18">
    <location>
        <position position="242"/>
    </location>
    <ligand>
        <name>Ca(2+)</name>
        <dbReference type="ChEBI" id="CHEBI:29108"/>
        <label>2</label>
    </ligand>
</feature>
<reference evidence="23" key="1">
    <citation type="journal article" date="2023" name="Plant J.">
        <title>Genome sequences and population genomics provide insights into the demographic history, inbreeding, and mutation load of two 'living fossil' tree species of Dipteronia.</title>
        <authorList>
            <person name="Feng Y."/>
            <person name="Comes H.P."/>
            <person name="Chen J."/>
            <person name="Zhu S."/>
            <person name="Lu R."/>
            <person name="Zhang X."/>
            <person name="Li P."/>
            <person name="Qiu J."/>
            <person name="Olsen K.M."/>
            <person name="Qiu Y."/>
        </authorList>
    </citation>
    <scope>NUCLEOTIDE SEQUENCE</scope>
    <source>
        <strain evidence="23">KIB01</strain>
    </source>
</reference>
<evidence type="ECO:0000256" key="15">
    <source>
        <dbReference type="ARBA" id="ARBA00023324"/>
    </source>
</evidence>
<keyword evidence="5" id="KW-0964">Secreted</keyword>
<evidence type="ECO:0000256" key="12">
    <source>
        <dbReference type="ARBA" id="ARBA00023004"/>
    </source>
</evidence>
<name>A0AAD9TLM7_9ROSI</name>
<dbReference type="FunFam" id="1.10.520.10:FF:000008">
    <property type="entry name" value="Peroxidase"/>
    <property type="match status" value="1"/>
</dbReference>
<feature type="site" description="Transition state stabilizer" evidence="19">
    <location>
        <position position="55"/>
    </location>
</feature>
<evidence type="ECO:0000256" key="5">
    <source>
        <dbReference type="ARBA" id="ARBA00022525"/>
    </source>
</evidence>
<feature type="domain" description="Plant heme peroxidase family profile" evidence="22">
    <location>
        <begin position="18"/>
        <end position="314"/>
    </location>
</feature>
<evidence type="ECO:0000256" key="16">
    <source>
        <dbReference type="PIRSR" id="PIRSR600823-1"/>
    </source>
</evidence>
<dbReference type="GO" id="GO:0042744">
    <property type="term" value="P:hydrogen peroxide catabolic process"/>
    <property type="evidence" value="ECO:0007669"/>
    <property type="project" value="UniProtKB-KW"/>
</dbReference>
<keyword evidence="8 18" id="KW-0479">Metal-binding</keyword>
<keyword evidence="11" id="KW-0560">Oxidoreductase</keyword>
<keyword evidence="14" id="KW-0325">Glycoprotein</keyword>
<organism evidence="23 24">
    <name type="scientific">Dipteronia dyeriana</name>
    <dbReference type="NCBI Taxonomy" id="168575"/>
    <lineage>
        <taxon>Eukaryota</taxon>
        <taxon>Viridiplantae</taxon>
        <taxon>Streptophyta</taxon>
        <taxon>Embryophyta</taxon>
        <taxon>Tracheophyta</taxon>
        <taxon>Spermatophyta</taxon>
        <taxon>Magnoliopsida</taxon>
        <taxon>eudicotyledons</taxon>
        <taxon>Gunneridae</taxon>
        <taxon>Pentapetalae</taxon>
        <taxon>rosids</taxon>
        <taxon>malvids</taxon>
        <taxon>Sapindales</taxon>
        <taxon>Sapindaceae</taxon>
        <taxon>Hippocastanoideae</taxon>
        <taxon>Acereae</taxon>
        <taxon>Dipteronia</taxon>
    </lineage>
</organism>
<feature type="binding site" evidence="18">
    <location>
        <position position="237"/>
    </location>
    <ligand>
        <name>Ca(2+)</name>
        <dbReference type="ChEBI" id="CHEBI:29108"/>
        <label>2</label>
    </ligand>
</feature>
<feature type="binding site" evidence="18">
    <location>
        <position position="63"/>
    </location>
    <ligand>
        <name>Ca(2+)</name>
        <dbReference type="ChEBI" id="CHEBI:29108"/>
        <label>1</label>
    </ligand>
</feature>
<dbReference type="Gene3D" id="1.10.420.10">
    <property type="entry name" value="Peroxidase, domain 2"/>
    <property type="match status" value="2"/>
</dbReference>
<dbReference type="GO" id="GO:0140825">
    <property type="term" value="F:lactoperoxidase activity"/>
    <property type="evidence" value="ECO:0007669"/>
    <property type="project" value="UniProtKB-EC"/>
</dbReference>
<proteinExistence type="inferred from homology"/>
<dbReference type="PROSITE" id="PS50873">
    <property type="entry name" value="PEROXIDASE_4"/>
    <property type="match status" value="2"/>
</dbReference>
<evidence type="ECO:0000256" key="9">
    <source>
        <dbReference type="ARBA" id="ARBA00022729"/>
    </source>
</evidence>
<evidence type="ECO:0000256" key="18">
    <source>
        <dbReference type="PIRSR" id="PIRSR600823-3"/>
    </source>
</evidence>
<feature type="binding site" evidence="18">
    <location>
        <position position="67"/>
    </location>
    <ligand>
        <name>Ca(2+)</name>
        <dbReference type="ChEBI" id="CHEBI:29108"/>
        <label>1</label>
    </ligand>
</feature>
<feature type="signal peptide" evidence="21">
    <location>
        <begin position="1"/>
        <end position="17"/>
    </location>
</feature>
<keyword evidence="12 18" id="KW-0408">Iron</keyword>
<dbReference type="PANTHER" id="PTHR31517:SF59">
    <property type="entry name" value="PEROXIDASE"/>
    <property type="match status" value="1"/>
</dbReference>
<dbReference type="FunFam" id="1.10.420.10:FF:000001">
    <property type="entry name" value="Peroxidase"/>
    <property type="match status" value="1"/>
</dbReference>
<feature type="binding site" evidence="18">
    <location>
        <position position="184"/>
    </location>
    <ligand>
        <name>Ca(2+)</name>
        <dbReference type="ChEBI" id="CHEBI:29108"/>
        <label>2</label>
    </ligand>
</feature>
<feature type="binding site" evidence="18">
    <location>
        <position position="234"/>
    </location>
    <ligand>
        <name>Ca(2+)</name>
        <dbReference type="ChEBI" id="CHEBI:29108"/>
        <label>2</label>
    </ligand>
</feature>
<feature type="binding site" evidence="17">
    <location>
        <position position="153"/>
    </location>
    <ligand>
        <name>substrate</name>
    </ligand>
</feature>
<evidence type="ECO:0000256" key="1">
    <source>
        <dbReference type="ARBA" id="ARBA00000189"/>
    </source>
</evidence>
<comment type="cofactor">
    <cofactor evidence="18">
        <name>Ca(2+)</name>
        <dbReference type="ChEBI" id="CHEBI:29108"/>
    </cofactor>
    <text evidence="18">Binds 2 calcium ions per subunit.</text>
</comment>
<dbReference type="Gene3D" id="1.10.520.10">
    <property type="match status" value="2"/>
</dbReference>
<keyword evidence="13 20" id="KW-1015">Disulfide bond</keyword>
<dbReference type="InterPro" id="IPR000823">
    <property type="entry name" value="Peroxidase_pln"/>
</dbReference>
<comment type="caution">
    <text evidence="23">The sequence shown here is derived from an EMBL/GenBank/DDBJ whole genome shotgun (WGS) entry which is preliminary data.</text>
</comment>
<dbReference type="SUPFAM" id="SSF48113">
    <property type="entry name" value="Heme-dependent peroxidases"/>
    <property type="match status" value="2"/>
</dbReference>
<dbReference type="EC" id="1.11.1.7" evidence="4"/>
<dbReference type="Proteomes" id="UP001280121">
    <property type="component" value="Unassembled WGS sequence"/>
</dbReference>
<evidence type="ECO:0000256" key="7">
    <source>
        <dbReference type="ARBA" id="ARBA00022617"/>
    </source>
</evidence>
<evidence type="ECO:0000256" key="14">
    <source>
        <dbReference type="ARBA" id="ARBA00023180"/>
    </source>
</evidence>
<dbReference type="InterPro" id="IPR002016">
    <property type="entry name" value="Haem_peroxidase"/>
</dbReference>